<evidence type="ECO:0000313" key="2">
    <source>
        <dbReference type="EMBL" id="TLM91909.1"/>
    </source>
</evidence>
<dbReference type="PROSITE" id="PS51257">
    <property type="entry name" value="PROKAR_LIPOPROTEIN"/>
    <property type="match status" value="1"/>
</dbReference>
<feature type="signal peptide" evidence="1">
    <location>
        <begin position="1"/>
        <end position="25"/>
    </location>
</feature>
<proteinExistence type="predicted"/>
<evidence type="ECO:0000256" key="1">
    <source>
        <dbReference type="SAM" id="SignalP"/>
    </source>
</evidence>
<keyword evidence="3" id="KW-1185">Reference proteome</keyword>
<organism evidence="2 3">
    <name type="scientific">Hymenobacter jeollabukensis</name>
    <dbReference type="NCBI Taxonomy" id="2025313"/>
    <lineage>
        <taxon>Bacteria</taxon>
        <taxon>Pseudomonadati</taxon>
        <taxon>Bacteroidota</taxon>
        <taxon>Cytophagia</taxon>
        <taxon>Cytophagales</taxon>
        <taxon>Hymenobacteraceae</taxon>
        <taxon>Hymenobacter</taxon>
    </lineage>
</organism>
<dbReference type="OrthoDB" id="1351044at2"/>
<evidence type="ECO:0008006" key="4">
    <source>
        <dbReference type="Google" id="ProtNLM"/>
    </source>
</evidence>
<dbReference type="EMBL" id="VAJM01000006">
    <property type="protein sequence ID" value="TLM91909.1"/>
    <property type="molecule type" value="Genomic_DNA"/>
</dbReference>
<accession>A0A5R8WPD5</accession>
<dbReference type="Proteomes" id="UP000305517">
    <property type="component" value="Unassembled WGS sequence"/>
</dbReference>
<protein>
    <recommendedName>
        <fullName evidence="4">DUF4136 domain-containing protein</fullName>
    </recommendedName>
</protein>
<sequence>MRKTTMVILGLGGLLAACTSQPDPAAQTAPLAAVRNAPNSASPAAPPPASASPTAVPVATAAELSTEADTAEQYETLYVVIADTSRQYRPLRRQMLRLRAATRQRIDTMGRFYDPKKNLIRLPDNDADEVYAGDYFPRRTSDATLSVEYTNLYTPAHAKSMALVSGIYQEPARADSLLAVVRRTVPTAFRVQARMFMGCLH</sequence>
<feature type="chain" id="PRO_5024365799" description="DUF4136 domain-containing protein" evidence="1">
    <location>
        <begin position="26"/>
        <end position="201"/>
    </location>
</feature>
<evidence type="ECO:0000313" key="3">
    <source>
        <dbReference type="Proteomes" id="UP000305517"/>
    </source>
</evidence>
<comment type="caution">
    <text evidence="2">The sequence shown here is derived from an EMBL/GenBank/DDBJ whole genome shotgun (WGS) entry which is preliminary data.</text>
</comment>
<reference evidence="2 3" key="1">
    <citation type="submission" date="2019-05" db="EMBL/GenBank/DDBJ databases">
        <title>Hymenobacter edaphi sp. nov., isolated from abandoned arsenic-contaminated farmland soil.</title>
        <authorList>
            <person name="Nie L."/>
        </authorList>
    </citation>
    <scope>NUCLEOTIDE SEQUENCE [LARGE SCALE GENOMIC DNA]</scope>
    <source>
        <strain evidence="2 3">1-3-3-8</strain>
    </source>
</reference>
<gene>
    <name evidence="2" type="ORF">FDY95_15265</name>
</gene>
<keyword evidence="1" id="KW-0732">Signal</keyword>
<name>A0A5R8WPD5_9BACT</name>
<dbReference type="AlphaFoldDB" id="A0A5R8WPD5"/>